<accession>A0A9D1P626</accession>
<dbReference type="Proteomes" id="UP000886884">
    <property type="component" value="Unassembled WGS sequence"/>
</dbReference>
<evidence type="ECO:0000313" key="2">
    <source>
        <dbReference type="EMBL" id="HIV27165.1"/>
    </source>
</evidence>
<proteinExistence type="predicted"/>
<evidence type="ECO:0000256" key="1">
    <source>
        <dbReference type="SAM" id="MobiDB-lite"/>
    </source>
</evidence>
<dbReference type="AlphaFoldDB" id="A0A9D1P626"/>
<dbReference type="EMBL" id="DVOT01000075">
    <property type="protein sequence ID" value="HIV27165.1"/>
    <property type="molecule type" value="Genomic_DNA"/>
</dbReference>
<feature type="region of interest" description="Disordered" evidence="1">
    <location>
        <begin position="69"/>
        <end position="88"/>
    </location>
</feature>
<sequence length="88" mass="10033">MPLKREIYIRVTEAAEYIRATGATVRVCAKRFGVSKTTIHKDMRERLKEISPALYAQVSQVLAKNKAERHIRGGEATREKYQKTQQGA</sequence>
<protein>
    <submittedName>
        <fullName evidence="2">Sporulation transcriptional regulator SpoIIID</fullName>
    </submittedName>
</protein>
<organism evidence="2 3">
    <name type="scientific">Candidatus Ornithocaccomicrobium faecavium</name>
    <dbReference type="NCBI Taxonomy" id="2840890"/>
    <lineage>
        <taxon>Bacteria</taxon>
        <taxon>Bacillati</taxon>
        <taxon>Bacillota</taxon>
        <taxon>Clostridia</taxon>
        <taxon>Candidatus Ornithocaccomicrobium</taxon>
    </lineage>
</organism>
<feature type="compositionally biased region" description="Basic and acidic residues" evidence="1">
    <location>
        <begin position="69"/>
        <end position="82"/>
    </location>
</feature>
<reference evidence="2" key="2">
    <citation type="journal article" date="2021" name="PeerJ">
        <title>Extensive microbial diversity within the chicken gut microbiome revealed by metagenomics and culture.</title>
        <authorList>
            <person name="Gilroy R."/>
            <person name="Ravi A."/>
            <person name="Getino M."/>
            <person name="Pursley I."/>
            <person name="Horton D.L."/>
            <person name="Alikhan N.F."/>
            <person name="Baker D."/>
            <person name="Gharbi K."/>
            <person name="Hall N."/>
            <person name="Watson M."/>
            <person name="Adriaenssens E.M."/>
            <person name="Foster-Nyarko E."/>
            <person name="Jarju S."/>
            <person name="Secka A."/>
            <person name="Antonio M."/>
            <person name="Oren A."/>
            <person name="Chaudhuri R.R."/>
            <person name="La Ragione R."/>
            <person name="Hildebrand F."/>
            <person name="Pallen M.J."/>
        </authorList>
    </citation>
    <scope>NUCLEOTIDE SEQUENCE</scope>
    <source>
        <strain evidence="2">CHK183-6373</strain>
    </source>
</reference>
<reference evidence="2" key="1">
    <citation type="submission" date="2020-10" db="EMBL/GenBank/DDBJ databases">
        <authorList>
            <person name="Gilroy R."/>
        </authorList>
    </citation>
    <scope>NUCLEOTIDE SEQUENCE</scope>
    <source>
        <strain evidence="2">CHK183-6373</strain>
    </source>
</reference>
<gene>
    <name evidence="2" type="ORF">IAA64_04300</name>
</gene>
<evidence type="ECO:0000313" key="3">
    <source>
        <dbReference type="Proteomes" id="UP000886884"/>
    </source>
</evidence>
<dbReference type="InterPro" id="IPR014208">
    <property type="entry name" value="Spore_III_D"/>
</dbReference>
<name>A0A9D1P626_9FIRM</name>
<dbReference type="Pfam" id="PF12116">
    <property type="entry name" value="SpoIIID"/>
    <property type="match status" value="1"/>
</dbReference>
<comment type="caution">
    <text evidence="2">The sequence shown here is derived from an EMBL/GenBank/DDBJ whole genome shotgun (WGS) entry which is preliminary data.</text>
</comment>